<sequence length="99" mass="11545">MVVLPNLFLYTARFLTINNSMLGWFYCLFVLRSAFNIWVIGFALKDFKITFIRMFFSWCLSNRSQIASIEDTRPDGLPTVTSKMDDQTVPKNNMARISF</sequence>
<reference evidence="2" key="1">
    <citation type="submission" date="2022-11" db="UniProtKB">
        <authorList>
            <consortium name="WormBaseParasite"/>
        </authorList>
    </citation>
    <scope>IDENTIFICATION</scope>
</reference>
<accession>A0AC34QE64</accession>
<name>A0AC34QE64_9BILA</name>
<dbReference type="Proteomes" id="UP000887576">
    <property type="component" value="Unplaced"/>
</dbReference>
<evidence type="ECO:0000313" key="2">
    <source>
        <dbReference type="WBParaSite" id="JU765_v2.g15512.t1"/>
    </source>
</evidence>
<organism evidence="1 2">
    <name type="scientific">Panagrolaimus sp. JU765</name>
    <dbReference type="NCBI Taxonomy" id="591449"/>
    <lineage>
        <taxon>Eukaryota</taxon>
        <taxon>Metazoa</taxon>
        <taxon>Ecdysozoa</taxon>
        <taxon>Nematoda</taxon>
        <taxon>Chromadorea</taxon>
        <taxon>Rhabditida</taxon>
        <taxon>Tylenchina</taxon>
        <taxon>Panagrolaimomorpha</taxon>
        <taxon>Panagrolaimoidea</taxon>
        <taxon>Panagrolaimidae</taxon>
        <taxon>Panagrolaimus</taxon>
    </lineage>
</organism>
<evidence type="ECO:0000313" key="1">
    <source>
        <dbReference type="Proteomes" id="UP000887576"/>
    </source>
</evidence>
<proteinExistence type="predicted"/>
<dbReference type="WBParaSite" id="JU765_v2.g15512.t1">
    <property type="protein sequence ID" value="JU765_v2.g15512.t1"/>
    <property type="gene ID" value="JU765_v2.g15512"/>
</dbReference>
<protein>
    <submittedName>
        <fullName evidence="2">Uncharacterized protein</fullName>
    </submittedName>
</protein>